<dbReference type="GO" id="GO:0030288">
    <property type="term" value="C:outer membrane-bounded periplasmic space"/>
    <property type="evidence" value="ECO:0007669"/>
    <property type="project" value="TreeGrafter"/>
</dbReference>
<comment type="similarity">
    <text evidence="2">Belongs to the bacterial solute-binding protein 8 family.</text>
</comment>
<dbReference type="CDD" id="cd01146">
    <property type="entry name" value="FhuD"/>
    <property type="match status" value="1"/>
</dbReference>
<dbReference type="PROSITE" id="PS50983">
    <property type="entry name" value="FE_B12_PBP"/>
    <property type="match status" value="1"/>
</dbReference>
<sequence>MKRRGRAVGAVVPRHTICIGWLLGLALFFCAVRGFAQANDAPRVAAIDWGQAQTLIAIGAPPVAMSQIPAYNEWVAAPEVPDGVRDLGLRVQPNMELLSQLDIDVITITSMYAGLRERVAPIAPVETIDIYDGNGAVWDRTVESTRRLGALVGREAAAEALVNDTQARIEACTAQVPEHAKPLLVVQFIDARHVRVYTEDSLIGSVLERMGIANAWQAGGTYWGFATVPLERLASIDNARMVVVKPLPVGVAEEIDTSVLWHHLPAVNNAPVLYVRPVWGFGGLPSASRFARLLVDALGQDCSAGGAAS</sequence>
<dbReference type="InterPro" id="IPR002491">
    <property type="entry name" value="ABC_transptr_periplasmic_BD"/>
</dbReference>
<evidence type="ECO:0000256" key="3">
    <source>
        <dbReference type="ARBA" id="ARBA00022448"/>
    </source>
</evidence>
<keyword evidence="4" id="KW-0408">Iron</keyword>
<evidence type="ECO:0000313" key="7">
    <source>
        <dbReference type="EMBL" id="ERJ19687.1"/>
    </source>
</evidence>
<evidence type="ECO:0000256" key="4">
    <source>
        <dbReference type="ARBA" id="ARBA00022496"/>
    </source>
</evidence>
<reference evidence="7 8" key="1">
    <citation type="journal article" date="2011" name="J. Bacteriol.">
        <title>Genome sequence of Salinisphaera shabanensis, a gammaproteobacterium from the harsh, variable environment of the brine-seawater interface of the Shaban Deep in the Red Sea.</title>
        <authorList>
            <person name="Antunes A."/>
            <person name="Alam I."/>
            <person name="Bajic V.B."/>
            <person name="Stingl U."/>
        </authorList>
    </citation>
    <scope>NUCLEOTIDE SEQUENCE [LARGE SCALE GENOMIC DNA]</scope>
    <source>
        <strain evidence="7 8">E1L3A</strain>
    </source>
</reference>
<accession>U2ENH6</accession>
<keyword evidence="8" id="KW-1185">Reference proteome</keyword>
<dbReference type="PANTHER" id="PTHR30532">
    <property type="entry name" value="IRON III DICITRATE-BINDING PERIPLASMIC PROTEIN"/>
    <property type="match status" value="1"/>
</dbReference>
<dbReference type="InterPro" id="IPR051313">
    <property type="entry name" value="Bact_iron-sidero_bind"/>
</dbReference>
<proteinExistence type="inferred from homology"/>
<dbReference type="Proteomes" id="UP000006242">
    <property type="component" value="Unassembled WGS sequence"/>
</dbReference>
<dbReference type="PRINTS" id="PR01715">
    <property type="entry name" value="FERRIBNDNGPP"/>
</dbReference>
<dbReference type="eggNOG" id="COG0614">
    <property type="taxonomic scope" value="Bacteria"/>
</dbReference>
<evidence type="ECO:0000256" key="2">
    <source>
        <dbReference type="ARBA" id="ARBA00008814"/>
    </source>
</evidence>
<feature type="domain" description="Fe/B12 periplasmic-binding" evidence="6">
    <location>
        <begin position="43"/>
        <end position="302"/>
    </location>
</feature>
<dbReference type="SUPFAM" id="SSF53807">
    <property type="entry name" value="Helical backbone' metal receptor"/>
    <property type="match status" value="1"/>
</dbReference>
<gene>
    <name evidence="7" type="ORF">SSPSH_001457</name>
</gene>
<organism evidence="7 8">
    <name type="scientific">Salinisphaera shabanensis E1L3A</name>
    <dbReference type="NCBI Taxonomy" id="1033802"/>
    <lineage>
        <taxon>Bacteria</taxon>
        <taxon>Pseudomonadati</taxon>
        <taxon>Pseudomonadota</taxon>
        <taxon>Gammaproteobacteria</taxon>
        <taxon>Salinisphaerales</taxon>
        <taxon>Salinisphaeraceae</taxon>
        <taxon>Salinisphaera</taxon>
    </lineage>
</organism>
<dbReference type="GO" id="GO:1901678">
    <property type="term" value="P:iron coordination entity transport"/>
    <property type="evidence" value="ECO:0007669"/>
    <property type="project" value="UniProtKB-ARBA"/>
</dbReference>
<dbReference type="PANTHER" id="PTHR30532:SF1">
    <property type="entry name" value="IRON(3+)-HYDROXAMATE-BINDING PROTEIN FHUD"/>
    <property type="match status" value="1"/>
</dbReference>
<evidence type="ECO:0000256" key="1">
    <source>
        <dbReference type="ARBA" id="ARBA00004196"/>
    </source>
</evidence>
<keyword evidence="3" id="KW-0813">Transport</keyword>
<dbReference type="STRING" id="1033802.SSPSH_001457"/>
<keyword evidence="4" id="KW-0406">Ion transport</keyword>
<evidence type="ECO:0000259" key="6">
    <source>
        <dbReference type="PROSITE" id="PS50983"/>
    </source>
</evidence>
<dbReference type="Pfam" id="PF01497">
    <property type="entry name" value="Peripla_BP_2"/>
    <property type="match status" value="1"/>
</dbReference>
<dbReference type="AlphaFoldDB" id="U2ENH6"/>
<keyword evidence="5" id="KW-0732">Signal</keyword>
<name>U2ENH6_9GAMM</name>
<keyword evidence="4" id="KW-0410">Iron transport</keyword>
<comment type="subcellular location">
    <subcellularLocation>
        <location evidence="1">Cell envelope</location>
    </subcellularLocation>
</comment>
<dbReference type="EMBL" id="AFNV02000008">
    <property type="protein sequence ID" value="ERJ19687.1"/>
    <property type="molecule type" value="Genomic_DNA"/>
</dbReference>
<dbReference type="Gene3D" id="3.40.50.1980">
    <property type="entry name" value="Nitrogenase molybdenum iron protein domain"/>
    <property type="match status" value="2"/>
</dbReference>
<evidence type="ECO:0000313" key="8">
    <source>
        <dbReference type="Proteomes" id="UP000006242"/>
    </source>
</evidence>
<evidence type="ECO:0000256" key="5">
    <source>
        <dbReference type="ARBA" id="ARBA00022729"/>
    </source>
</evidence>
<reference evidence="7 8" key="2">
    <citation type="journal article" date="2013" name="PLoS ONE">
        <title>INDIGO - INtegrated Data Warehouse of MIcrobial GenOmes with Examples from the Red Sea Extremophiles.</title>
        <authorList>
            <person name="Alam I."/>
            <person name="Antunes A."/>
            <person name="Kamau A.A."/>
            <person name="Ba Alawi W."/>
            <person name="Kalkatawi M."/>
            <person name="Stingl U."/>
            <person name="Bajic V.B."/>
        </authorList>
    </citation>
    <scope>NUCLEOTIDE SEQUENCE [LARGE SCALE GENOMIC DNA]</scope>
    <source>
        <strain evidence="7 8">E1L3A</strain>
    </source>
</reference>
<protein>
    <submittedName>
        <fullName evidence="7">ABC Fe+3 hydroxamate transporter periplasmic siderophore binding protein</fullName>
    </submittedName>
</protein>
<comment type="caution">
    <text evidence="7">The sequence shown here is derived from an EMBL/GenBank/DDBJ whole genome shotgun (WGS) entry which is preliminary data.</text>
</comment>